<organism evidence="2">
    <name type="scientific">marine metagenome</name>
    <dbReference type="NCBI Taxonomy" id="408172"/>
    <lineage>
        <taxon>unclassified sequences</taxon>
        <taxon>metagenomes</taxon>
        <taxon>ecological metagenomes</taxon>
    </lineage>
</organism>
<dbReference type="Gene3D" id="3.40.30.10">
    <property type="entry name" value="Glutaredoxin"/>
    <property type="match status" value="1"/>
</dbReference>
<evidence type="ECO:0000313" key="2">
    <source>
        <dbReference type="EMBL" id="SVA41027.1"/>
    </source>
</evidence>
<evidence type="ECO:0000259" key="1">
    <source>
        <dbReference type="PROSITE" id="PS51352"/>
    </source>
</evidence>
<accession>A0A381VMZ5</accession>
<name>A0A381VMZ5_9ZZZZ</name>
<dbReference type="InterPro" id="IPR047262">
    <property type="entry name" value="PRX-like1"/>
</dbReference>
<proteinExistence type="predicted"/>
<protein>
    <recommendedName>
        <fullName evidence="1">Thioredoxin domain-containing protein</fullName>
    </recommendedName>
</protein>
<dbReference type="PANTHER" id="PTHR43640">
    <property type="entry name" value="OS07G0260300 PROTEIN"/>
    <property type="match status" value="1"/>
</dbReference>
<gene>
    <name evidence="2" type="ORF">METZ01_LOCUS93881</name>
</gene>
<sequence>MAMRSDVEPGDYAPDFELPNANSNVGGGSMALSDVMGEKGVVIVFTCNHCPYVVGSEPRIEAIAERARQGGLGFAGINANDPVDYESDSWEHMIKRAEKGMTYSYLHDASQEVAAAYGAERTPEFYLMDSTGLVSYRGRMDDSPRDPSHATTSELADAIDEMLSGVGVTVPRTDSIGCSVKWKITKGSGLTVDYERARDRDELW</sequence>
<dbReference type="Pfam" id="PF08534">
    <property type="entry name" value="Redoxin"/>
    <property type="match status" value="1"/>
</dbReference>
<dbReference type="AlphaFoldDB" id="A0A381VMZ5"/>
<dbReference type="EMBL" id="UINC01009142">
    <property type="protein sequence ID" value="SVA41027.1"/>
    <property type="molecule type" value="Genomic_DNA"/>
</dbReference>
<dbReference type="PANTHER" id="PTHR43640:SF1">
    <property type="entry name" value="THIOREDOXIN-DEPENDENT PEROXIREDOXIN"/>
    <property type="match status" value="1"/>
</dbReference>
<dbReference type="InterPro" id="IPR013766">
    <property type="entry name" value="Thioredoxin_domain"/>
</dbReference>
<reference evidence="2" key="1">
    <citation type="submission" date="2018-05" db="EMBL/GenBank/DDBJ databases">
        <authorList>
            <person name="Lanie J.A."/>
            <person name="Ng W.-L."/>
            <person name="Kazmierczak K.M."/>
            <person name="Andrzejewski T.M."/>
            <person name="Davidsen T.M."/>
            <person name="Wayne K.J."/>
            <person name="Tettelin H."/>
            <person name="Glass J.I."/>
            <person name="Rusch D."/>
            <person name="Podicherti R."/>
            <person name="Tsui H.-C.T."/>
            <person name="Winkler M.E."/>
        </authorList>
    </citation>
    <scope>NUCLEOTIDE SEQUENCE</scope>
</reference>
<dbReference type="GO" id="GO:0016491">
    <property type="term" value="F:oxidoreductase activity"/>
    <property type="evidence" value="ECO:0007669"/>
    <property type="project" value="InterPro"/>
</dbReference>
<feature type="domain" description="Thioredoxin" evidence="1">
    <location>
        <begin position="7"/>
        <end position="164"/>
    </location>
</feature>
<dbReference type="SUPFAM" id="SSF52833">
    <property type="entry name" value="Thioredoxin-like"/>
    <property type="match status" value="1"/>
</dbReference>
<dbReference type="PROSITE" id="PS51352">
    <property type="entry name" value="THIOREDOXIN_2"/>
    <property type="match status" value="1"/>
</dbReference>
<dbReference type="InterPro" id="IPR036249">
    <property type="entry name" value="Thioredoxin-like_sf"/>
</dbReference>
<dbReference type="InterPro" id="IPR013740">
    <property type="entry name" value="Redoxin"/>
</dbReference>
<dbReference type="CDD" id="cd02969">
    <property type="entry name" value="PRX_like1"/>
    <property type="match status" value="1"/>
</dbReference>